<sequence length="302" mass="33623">MTDAPVEARPRTVRHVEGDLIPPSSNQGLLEVFRRHYLLNLLVRRELAARYEGSFLGFVWSYINPLSQFFIYWFVMGKLMGAHQNIPNYPIHIFSALIVVHFFTETFGAGTRSIVRNKALLTKQAMPREMFPVSAMLVSLVHVGPQLVILIVFAIGSGWAPDPVGVAAMFESLFIAMVLGTALALLFSVANVFFRDFGSFVGIATNYVRWGVPMVYSYEMVSNSLSHWATVLYLSDPIATGVLLIQRAFWVGTVDDPKHPSVTAMPDHLLLIGLGVLVASAVLLVIAQLVFNKFEKKIPERL</sequence>
<protein>
    <submittedName>
        <fullName evidence="10">ABC transporter permease</fullName>
    </submittedName>
</protein>
<evidence type="ECO:0000256" key="3">
    <source>
        <dbReference type="ARBA" id="ARBA00022448"/>
    </source>
</evidence>
<dbReference type="PANTHER" id="PTHR30413:SF8">
    <property type="entry name" value="TRANSPORT PERMEASE PROTEIN"/>
    <property type="match status" value="1"/>
</dbReference>
<keyword evidence="11" id="KW-1185">Reference proteome</keyword>
<organism evidence="10 11">
    <name type="scientific">Nocardioides panacihumi</name>
    <dbReference type="NCBI Taxonomy" id="400774"/>
    <lineage>
        <taxon>Bacteria</taxon>
        <taxon>Bacillati</taxon>
        <taxon>Actinomycetota</taxon>
        <taxon>Actinomycetes</taxon>
        <taxon>Propionibacteriales</taxon>
        <taxon>Nocardioidaceae</taxon>
        <taxon>Nocardioides</taxon>
    </lineage>
</organism>
<evidence type="ECO:0000256" key="4">
    <source>
        <dbReference type="ARBA" id="ARBA00022475"/>
    </source>
</evidence>
<dbReference type="EMBL" id="BAAAPB010000004">
    <property type="protein sequence ID" value="GAA1972289.1"/>
    <property type="molecule type" value="Genomic_DNA"/>
</dbReference>
<proteinExistence type="inferred from homology"/>
<evidence type="ECO:0000256" key="2">
    <source>
        <dbReference type="ARBA" id="ARBA00007783"/>
    </source>
</evidence>
<evidence type="ECO:0000256" key="8">
    <source>
        <dbReference type="SAM" id="Phobius"/>
    </source>
</evidence>
<feature type="transmembrane region" description="Helical" evidence="8">
    <location>
        <begin position="230"/>
        <end position="249"/>
    </location>
</feature>
<keyword evidence="6 8" id="KW-1133">Transmembrane helix</keyword>
<feature type="transmembrane region" description="Helical" evidence="8">
    <location>
        <begin position="89"/>
        <end position="110"/>
    </location>
</feature>
<evidence type="ECO:0000313" key="10">
    <source>
        <dbReference type="EMBL" id="GAA1972289.1"/>
    </source>
</evidence>
<evidence type="ECO:0000256" key="6">
    <source>
        <dbReference type="ARBA" id="ARBA00022989"/>
    </source>
</evidence>
<dbReference type="Pfam" id="PF01061">
    <property type="entry name" value="ABC2_membrane"/>
    <property type="match status" value="1"/>
</dbReference>
<keyword evidence="4" id="KW-1003">Cell membrane</keyword>
<accession>A0ABP5D180</accession>
<evidence type="ECO:0000256" key="5">
    <source>
        <dbReference type="ARBA" id="ARBA00022692"/>
    </source>
</evidence>
<feature type="domain" description="ABC-2 type transporter transmembrane" evidence="9">
    <location>
        <begin position="39"/>
        <end position="228"/>
    </location>
</feature>
<keyword evidence="7 8" id="KW-0472">Membrane</keyword>
<dbReference type="Proteomes" id="UP001500571">
    <property type="component" value="Unassembled WGS sequence"/>
</dbReference>
<comment type="subcellular location">
    <subcellularLocation>
        <location evidence="1">Cell inner membrane</location>
        <topology evidence="1">Multi-pass membrane protein</topology>
    </subcellularLocation>
</comment>
<feature type="transmembrane region" description="Helical" evidence="8">
    <location>
        <begin position="131"/>
        <end position="160"/>
    </location>
</feature>
<evidence type="ECO:0000256" key="7">
    <source>
        <dbReference type="ARBA" id="ARBA00023136"/>
    </source>
</evidence>
<keyword evidence="5 8" id="KW-0812">Transmembrane</keyword>
<gene>
    <name evidence="10" type="ORF">GCM10009798_36810</name>
</gene>
<comment type="similarity">
    <text evidence="2">Belongs to the ABC-2 integral membrane protein family.</text>
</comment>
<dbReference type="InterPro" id="IPR013525">
    <property type="entry name" value="ABC2_TM"/>
</dbReference>
<keyword evidence="3" id="KW-0813">Transport</keyword>
<reference evidence="11" key="1">
    <citation type="journal article" date="2019" name="Int. J. Syst. Evol. Microbiol.">
        <title>The Global Catalogue of Microorganisms (GCM) 10K type strain sequencing project: providing services to taxonomists for standard genome sequencing and annotation.</title>
        <authorList>
            <consortium name="The Broad Institute Genomics Platform"/>
            <consortium name="The Broad Institute Genome Sequencing Center for Infectious Disease"/>
            <person name="Wu L."/>
            <person name="Ma J."/>
        </authorList>
    </citation>
    <scope>NUCLEOTIDE SEQUENCE [LARGE SCALE GENOMIC DNA]</scope>
    <source>
        <strain evidence="11">JCM 15309</strain>
    </source>
</reference>
<feature type="transmembrane region" description="Helical" evidence="8">
    <location>
        <begin position="54"/>
        <end position="74"/>
    </location>
</feature>
<dbReference type="PANTHER" id="PTHR30413">
    <property type="entry name" value="INNER MEMBRANE TRANSPORT PERMEASE"/>
    <property type="match status" value="1"/>
</dbReference>
<evidence type="ECO:0000313" key="11">
    <source>
        <dbReference type="Proteomes" id="UP001500571"/>
    </source>
</evidence>
<comment type="caution">
    <text evidence="10">The sequence shown here is derived from an EMBL/GenBank/DDBJ whole genome shotgun (WGS) entry which is preliminary data.</text>
</comment>
<feature type="transmembrane region" description="Helical" evidence="8">
    <location>
        <begin position="172"/>
        <end position="194"/>
    </location>
</feature>
<evidence type="ECO:0000259" key="9">
    <source>
        <dbReference type="Pfam" id="PF01061"/>
    </source>
</evidence>
<name>A0ABP5D180_9ACTN</name>
<feature type="transmembrane region" description="Helical" evidence="8">
    <location>
        <begin position="269"/>
        <end position="291"/>
    </location>
</feature>
<evidence type="ECO:0000256" key="1">
    <source>
        <dbReference type="ARBA" id="ARBA00004429"/>
    </source>
</evidence>
<dbReference type="RefSeq" id="WP_344047366.1">
    <property type="nucleotide sequence ID" value="NZ_BAAAPB010000004.1"/>
</dbReference>